<feature type="region of interest" description="Disordered" evidence="1">
    <location>
        <begin position="1"/>
        <end position="308"/>
    </location>
</feature>
<dbReference type="RefSeq" id="XP_044924019.1">
    <property type="nucleotide sequence ID" value="XM_045068084.1"/>
</dbReference>
<evidence type="ECO:0000313" key="2">
    <source>
        <dbReference type="Proteomes" id="UP000000715"/>
    </source>
</evidence>
<name>A0A8U0UPM6_MUSPF</name>
<feature type="compositionally biased region" description="Pro residues" evidence="1">
    <location>
        <begin position="132"/>
        <end position="142"/>
    </location>
</feature>
<accession>A0A8U0UPM6</accession>
<proteinExistence type="predicted"/>
<gene>
    <name evidence="3" type="primary">LOC123388467</name>
</gene>
<reference evidence="3" key="1">
    <citation type="submission" date="2025-08" db="UniProtKB">
        <authorList>
            <consortium name="RefSeq"/>
        </authorList>
    </citation>
    <scope>IDENTIFICATION</scope>
    <source>
        <tissue evidence="3">Brain</tissue>
    </source>
</reference>
<organism evidence="2 3">
    <name type="scientific">Mustela putorius furo</name>
    <name type="common">European domestic ferret</name>
    <name type="synonym">Mustela furo</name>
    <dbReference type="NCBI Taxonomy" id="9669"/>
    <lineage>
        <taxon>Eukaryota</taxon>
        <taxon>Metazoa</taxon>
        <taxon>Chordata</taxon>
        <taxon>Craniata</taxon>
        <taxon>Vertebrata</taxon>
        <taxon>Euteleostomi</taxon>
        <taxon>Mammalia</taxon>
        <taxon>Eutheria</taxon>
        <taxon>Laurasiatheria</taxon>
        <taxon>Carnivora</taxon>
        <taxon>Caniformia</taxon>
        <taxon>Musteloidea</taxon>
        <taxon>Mustelidae</taxon>
        <taxon>Mustelinae</taxon>
        <taxon>Mustela</taxon>
    </lineage>
</organism>
<feature type="compositionally biased region" description="Polar residues" evidence="1">
    <location>
        <begin position="242"/>
        <end position="252"/>
    </location>
</feature>
<dbReference type="Proteomes" id="UP000000715">
    <property type="component" value="Unplaced"/>
</dbReference>
<feature type="compositionally biased region" description="Low complexity" evidence="1">
    <location>
        <begin position="175"/>
        <end position="190"/>
    </location>
</feature>
<protein>
    <submittedName>
        <fullName evidence="3">Basic proline-rich protein-like</fullName>
    </submittedName>
</protein>
<evidence type="ECO:0000256" key="1">
    <source>
        <dbReference type="SAM" id="MobiDB-lite"/>
    </source>
</evidence>
<dbReference type="AlphaFoldDB" id="A0A8U0UPM6"/>
<sequence length="321" mass="33172">MGRTLDPDRFAGSAQVSGGRRPETPLGGGGGGRSSPPSRSLLPRVLAPRQQPGRSQGGGTCPRGVRGAPAPCRAGSRARRAPQPRPAEPWQARAAPRPHARAPAPSPPPPRAPPLAPLPRPTSSARPRGLSPQPPPTPPPPLRLGLGAGSGRRRDSCAGEHRQAVSPLSPRVCVRVRLPPAGPAARGSGRPPAPPPPGPPGLPRRVPAAWGFGRPARLLMPPERPRSPALLAPCLSSERPSDPSSGAGSQALRSPKPYLSPHAELGHCRVSGPPCSERGEKAGARPSGSDGVRSSDRSGPRRRLVNPMAIAEIVKHHTGNV</sequence>
<feature type="compositionally biased region" description="Pro residues" evidence="1">
    <location>
        <begin position="191"/>
        <end position="202"/>
    </location>
</feature>
<dbReference type="GeneID" id="123388467"/>
<keyword evidence="2" id="KW-1185">Reference proteome</keyword>
<feature type="compositionally biased region" description="Basic and acidic residues" evidence="1">
    <location>
        <begin position="152"/>
        <end position="163"/>
    </location>
</feature>
<evidence type="ECO:0000313" key="3">
    <source>
        <dbReference type="RefSeq" id="XP_044924019.1"/>
    </source>
</evidence>
<feature type="compositionally biased region" description="Pro residues" evidence="1">
    <location>
        <begin position="104"/>
        <end position="120"/>
    </location>
</feature>
<feature type="compositionally biased region" description="Low complexity" evidence="1">
    <location>
        <begin position="88"/>
        <end position="103"/>
    </location>
</feature>
<feature type="compositionally biased region" description="Low complexity" evidence="1">
    <location>
        <begin position="34"/>
        <end position="54"/>
    </location>
</feature>